<evidence type="ECO:0000256" key="1">
    <source>
        <dbReference type="SAM" id="Coils"/>
    </source>
</evidence>
<proteinExistence type="predicted"/>
<protein>
    <submittedName>
        <fullName evidence="2">Uncharacterized protein</fullName>
    </submittedName>
</protein>
<name>A0A0F7L2X3_9VIRU</name>
<accession>A0A0F7L2X3</accession>
<sequence length="135" mass="15711">MSAIGREEFIQFEKRYQSDMTHMVKSIDSMSQSLSEYASQGNEQLKRIDRITNSLDKLTSQLSVQINDQSTEIRDIRVIMDEKNNTLSSMQLSVKTLEEERETRKKEAAHGKWAFYGWLLTIAGYIVKNIIDRIM</sequence>
<dbReference type="Gene3D" id="1.10.287.950">
    <property type="entry name" value="Methyl-accepting chemotaxis protein"/>
    <property type="match status" value="1"/>
</dbReference>
<organism evidence="2">
    <name type="scientific">uncultured marine virus</name>
    <dbReference type="NCBI Taxonomy" id="186617"/>
    <lineage>
        <taxon>Viruses</taxon>
        <taxon>environmental samples</taxon>
    </lineage>
</organism>
<reference evidence="2" key="2">
    <citation type="submission" date="2015-03" db="EMBL/GenBank/DDBJ databases">
        <authorList>
            <person name="Chow C.-E.T."/>
            <person name="Winget D.M."/>
            <person name="White R.A.III."/>
            <person name="Hallam S.J."/>
            <person name="Suttle C.A."/>
        </authorList>
    </citation>
    <scope>NUCLEOTIDE SEQUENCE</scope>
    <source>
        <strain evidence="2">Anoxic3_5</strain>
    </source>
</reference>
<evidence type="ECO:0000313" key="2">
    <source>
        <dbReference type="EMBL" id="AKH46265.1"/>
    </source>
</evidence>
<feature type="coiled-coil region" evidence="1">
    <location>
        <begin position="80"/>
        <end position="107"/>
    </location>
</feature>
<reference evidence="2" key="1">
    <citation type="journal article" date="2015" name="Front. Microbiol.">
        <title>Combining genomic sequencing methods to explore viral diversity and reveal potential virus-host interactions.</title>
        <authorList>
            <person name="Chow C.E."/>
            <person name="Winget D.M."/>
            <person name="White R.A.III."/>
            <person name="Hallam S.J."/>
            <person name="Suttle C.A."/>
        </authorList>
    </citation>
    <scope>NUCLEOTIDE SEQUENCE</scope>
    <source>
        <strain evidence="2">Anoxic3_5</strain>
    </source>
</reference>
<dbReference type="EMBL" id="KR029580">
    <property type="protein sequence ID" value="AKH46265.1"/>
    <property type="molecule type" value="Genomic_DNA"/>
</dbReference>
<keyword evidence="1" id="KW-0175">Coiled coil</keyword>